<protein>
    <submittedName>
        <fullName evidence="5">DUF625-domain-containing protein</fullName>
    </submittedName>
</protein>
<organism evidence="5 6">
    <name type="scientific">Coniophora puteana (strain RWD-64-598)</name>
    <name type="common">Brown rot fungus</name>
    <dbReference type="NCBI Taxonomy" id="741705"/>
    <lineage>
        <taxon>Eukaryota</taxon>
        <taxon>Fungi</taxon>
        <taxon>Dikarya</taxon>
        <taxon>Basidiomycota</taxon>
        <taxon>Agaricomycotina</taxon>
        <taxon>Agaricomycetes</taxon>
        <taxon>Agaricomycetidae</taxon>
        <taxon>Boletales</taxon>
        <taxon>Coniophorineae</taxon>
        <taxon>Coniophoraceae</taxon>
        <taxon>Coniophora</taxon>
    </lineage>
</organism>
<accession>A0A5M3MAV6</accession>
<keyword evidence="6" id="KW-1185">Reference proteome</keyword>
<dbReference type="EMBL" id="JH711586">
    <property type="protein sequence ID" value="EIW76187.1"/>
    <property type="molecule type" value="Genomic_DNA"/>
</dbReference>
<dbReference type="OMA" id="IRDESIQ"/>
<gene>
    <name evidence="5" type="ORF">CONPUDRAFT_64248</name>
</gene>
<sequence>MLASDDFVLTDYCHVFAKVYELIGSRWVDQGTAYCHGQFIEETNQAFLIARAEEEYERTILSTAIRCNDVYQRQQDTLIVWTEPDGVDYALSFQDAEGCAEVWNFIIEVQHHINSSGGFDSSSPNHDSTMTATILRTGHLPMPELGNVADIERSIKALARGQHVKEKICDYIQRQDYIKAMINVLNVAEDLESLDNLHALCSLMQTILMLNDHGMYEHILDDDKFFGVVGMLEYDPEFPTHKANYREFLHLTSRFHQPIPIPDESIQKKVHNTYRLQFLKDVVLARALDDSTFNVLNSCIIFNQIDIITHVQNDPMFMREIVSLYDVALRREVVVLIQQLCAMGKNVQLPARMALFRTLVDCGVLFAVQWALGLVNMAEANLVMISTAGEVLSAVLEHDLVGVRNHVLKQVQAVEKEKQAGRKGADKAETLLALMCRVLAGSRELAVQSQVGDALRTLLEISVGNGPETPVSTRPL</sequence>
<dbReference type="Pfam" id="PF22972">
    <property type="entry name" value="EVH1_PP4R3"/>
    <property type="match status" value="1"/>
</dbReference>
<feature type="domain" description="PP4R3 EVH1-like" evidence="4">
    <location>
        <begin position="17"/>
        <end position="113"/>
    </location>
</feature>
<keyword evidence="2" id="KW-0539">Nucleus</keyword>
<evidence type="ECO:0000256" key="2">
    <source>
        <dbReference type="ARBA" id="ARBA00023242"/>
    </source>
</evidence>
<evidence type="ECO:0000259" key="4">
    <source>
        <dbReference type="Pfam" id="PF22972"/>
    </source>
</evidence>
<dbReference type="RefSeq" id="XP_007773319.1">
    <property type="nucleotide sequence ID" value="XM_007775129.1"/>
</dbReference>
<proteinExistence type="predicted"/>
<dbReference type="Pfam" id="PF04802">
    <property type="entry name" value="PP4R3"/>
    <property type="match status" value="1"/>
</dbReference>
<dbReference type="Proteomes" id="UP000053558">
    <property type="component" value="Unassembled WGS sequence"/>
</dbReference>
<reference evidence="6" key="1">
    <citation type="journal article" date="2012" name="Science">
        <title>The Paleozoic origin of enzymatic lignin decomposition reconstructed from 31 fungal genomes.</title>
        <authorList>
            <person name="Floudas D."/>
            <person name="Binder M."/>
            <person name="Riley R."/>
            <person name="Barry K."/>
            <person name="Blanchette R.A."/>
            <person name="Henrissat B."/>
            <person name="Martinez A.T."/>
            <person name="Otillar R."/>
            <person name="Spatafora J.W."/>
            <person name="Yadav J.S."/>
            <person name="Aerts A."/>
            <person name="Benoit I."/>
            <person name="Boyd A."/>
            <person name="Carlson A."/>
            <person name="Copeland A."/>
            <person name="Coutinho P.M."/>
            <person name="de Vries R.P."/>
            <person name="Ferreira P."/>
            <person name="Findley K."/>
            <person name="Foster B."/>
            <person name="Gaskell J."/>
            <person name="Glotzer D."/>
            <person name="Gorecki P."/>
            <person name="Heitman J."/>
            <person name="Hesse C."/>
            <person name="Hori C."/>
            <person name="Igarashi K."/>
            <person name="Jurgens J.A."/>
            <person name="Kallen N."/>
            <person name="Kersten P."/>
            <person name="Kohler A."/>
            <person name="Kuees U."/>
            <person name="Kumar T.K.A."/>
            <person name="Kuo A."/>
            <person name="LaButti K."/>
            <person name="Larrondo L.F."/>
            <person name="Lindquist E."/>
            <person name="Ling A."/>
            <person name="Lombard V."/>
            <person name="Lucas S."/>
            <person name="Lundell T."/>
            <person name="Martin R."/>
            <person name="McLaughlin D.J."/>
            <person name="Morgenstern I."/>
            <person name="Morin E."/>
            <person name="Murat C."/>
            <person name="Nagy L.G."/>
            <person name="Nolan M."/>
            <person name="Ohm R.A."/>
            <person name="Patyshakuliyeva A."/>
            <person name="Rokas A."/>
            <person name="Ruiz-Duenas F.J."/>
            <person name="Sabat G."/>
            <person name="Salamov A."/>
            <person name="Samejima M."/>
            <person name="Schmutz J."/>
            <person name="Slot J.C."/>
            <person name="St John F."/>
            <person name="Stenlid J."/>
            <person name="Sun H."/>
            <person name="Sun S."/>
            <person name="Syed K."/>
            <person name="Tsang A."/>
            <person name="Wiebenga A."/>
            <person name="Young D."/>
            <person name="Pisabarro A."/>
            <person name="Eastwood D.C."/>
            <person name="Martin F."/>
            <person name="Cullen D."/>
            <person name="Grigoriev I.V."/>
            <person name="Hibbett D.S."/>
        </authorList>
    </citation>
    <scope>NUCLEOTIDE SEQUENCE [LARGE SCALE GENOMIC DNA]</scope>
    <source>
        <strain evidence="6">RWD-64-598 SS2</strain>
    </source>
</reference>
<comment type="caution">
    <text evidence="5">The sequence shown here is derived from an EMBL/GenBank/DDBJ whole genome shotgun (WGS) entry which is preliminary data.</text>
</comment>
<dbReference type="InterPro" id="IPR055236">
    <property type="entry name" value="EVH1_PP4R3"/>
</dbReference>
<comment type="subcellular location">
    <subcellularLocation>
        <location evidence="1">Nucleus</location>
    </subcellularLocation>
</comment>
<name>A0A5M3MAV6_CONPW</name>
<dbReference type="AlphaFoldDB" id="A0A5M3MAV6"/>
<dbReference type="PANTHER" id="PTHR23318:SF0">
    <property type="entry name" value="SERINE_THREONINE-PROTEIN PHOSPHATASE 4 REGULATORY SUBUNIT 3"/>
    <property type="match status" value="1"/>
</dbReference>
<dbReference type="GO" id="GO:0030289">
    <property type="term" value="C:protein phosphatase 4 complex"/>
    <property type="evidence" value="ECO:0007669"/>
    <property type="project" value="TreeGrafter"/>
</dbReference>
<feature type="domain" description="Serine/threonine-protein phosphatase 4 regulatory subunit 3-like central" evidence="3">
    <location>
        <begin position="151"/>
        <end position="465"/>
    </location>
</feature>
<dbReference type="InterPro" id="IPR051137">
    <property type="entry name" value="PP4R3-like"/>
</dbReference>
<dbReference type="KEGG" id="cput:CONPUDRAFT_64248"/>
<dbReference type="GO" id="GO:0072542">
    <property type="term" value="F:protein phosphatase activator activity"/>
    <property type="evidence" value="ECO:0007669"/>
    <property type="project" value="TreeGrafter"/>
</dbReference>
<dbReference type="InterPro" id="IPR011993">
    <property type="entry name" value="PH-like_dom_sf"/>
</dbReference>
<dbReference type="GO" id="GO:0006974">
    <property type="term" value="P:DNA damage response"/>
    <property type="evidence" value="ECO:0007669"/>
    <property type="project" value="TreeGrafter"/>
</dbReference>
<dbReference type="InterPro" id="IPR006887">
    <property type="entry name" value="P4R3-like_central_dom"/>
</dbReference>
<evidence type="ECO:0000259" key="3">
    <source>
        <dbReference type="Pfam" id="PF04802"/>
    </source>
</evidence>
<evidence type="ECO:0000313" key="5">
    <source>
        <dbReference type="EMBL" id="EIW76187.1"/>
    </source>
</evidence>
<dbReference type="PANTHER" id="PTHR23318">
    <property type="entry name" value="ATP SYNTHASE GAMMA-RELATED"/>
    <property type="match status" value="1"/>
</dbReference>
<dbReference type="GO" id="GO:0005654">
    <property type="term" value="C:nucleoplasm"/>
    <property type="evidence" value="ECO:0007669"/>
    <property type="project" value="TreeGrafter"/>
</dbReference>
<evidence type="ECO:0000256" key="1">
    <source>
        <dbReference type="ARBA" id="ARBA00004123"/>
    </source>
</evidence>
<evidence type="ECO:0000313" key="6">
    <source>
        <dbReference type="Proteomes" id="UP000053558"/>
    </source>
</evidence>
<dbReference type="Gene3D" id="2.30.29.30">
    <property type="entry name" value="Pleckstrin-homology domain (PH domain)/Phosphotyrosine-binding domain (PTB)"/>
    <property type="match status" value="1"/>
</dbReference>
<dbReference type="GeneID" id="19208344"/>
<dbReference type="SUPFAM" id="SSF50729">
    <property type="entry name" value="PH domain-like"/>
    <property type="match status" value="1"/>
</dbReference>
<dbReference type="OrthoDB" id="27483at2759"/>